<sequence length="98" mass="10199">MKIKQGVGAVALLLVSLGLLGCAGQGKPSRASCAAQVDAAWQELDLAKAEGFAGTVSYTKAAGLLSVAKTMQTVENFGGCYEQAKKARFYIGESRKGR</sequence>
<gene>
    <name evidence="1" type="ORF">ACFFLH_05445</name>
</gene>
<reference evidence="1 2" key="1">
    <citation type="submission" date="2024-09" db="EMBL/GenBank/DDBJ databases">
        <authorList>
            <person name="Sun Q."/>
            <person name="Mori K."/>
        </authorList>
    </citation>
    <scope>NUCLEOTIDE SEQUENCE [LARGE SCALE GENOMIC DNA]</scope>
    <source>
        <strain evidence="1 2">ATCC 51285</strain>
    </source>
</reference>
<dbReference type="EMBL" id="JBHLZN010000001">
    <property type="protein sequence ID" value="MFB9885847.1"/>
    <property type="molecule type" value="Genomic_DNA"/>
</dbReference>
<protein>
    <recommendedName>
        <fullName evidence="3">Lipoprotein</fullName>
    </recommendedName>
</protein>
<comment type="caution">
    <text evidence="1">The sequence shown here is derived from an EMBL/GenBank/DDBJ whole genome shotgun (WGS) entry which is preliminary data.</text>
</comment>
<name>A0ABV5Z9A1_9GAMM</name>
<evidence type="ECO:0000313" key="2">
    <source>
        <dbReference type="Proteomes" id="UP001589628"/>
    </source>
</evidence>
<dbReference type="PROSITE" id="PS51257">
    <property type="entry name" value="PROKAR_LIPOPROTEIN"/>
    <property type="match status" value="1"/>
</dbReference>
<keyword evidence="2" id="KW-1185">Reference proteome</keyword>
<dbReference type="Proteomes" id="UP001589628">
    <property type="component" value="Unassembled WGS sequence"/>
</dbReference>
<accession>A0ABV5Z9A1</accession>
<dbReference type="RefSeq" id="WP_035461803.1">
    <property type="nucleotide sequence ID" value="NZ_JBHLZN010000001.1"/>
</dbReference>
<proteinExistence type="predicted"/>
<organism evidence="1 2">
    <name type="scientific">Balneatrix alpica</name>
    <dbReference type="NCBI Taxonomy" id="75684"/>
    <lineage>
        <taxon>Bacteria</taxon>
        <taxon>Pseudomonadati</taxon>
        <taxon>Pseudomonadota</taxon>
        <taxon>Gammaproteobacteria</taxon>
        <taxon>Oceanospirillales</taxon>
        <taxon>Balneatrichaceae</taxon>
        <taxon>Balneatrix</taxon>
    </lineage>
</organism>
<evidence type="ECO:0008006" key="3">
    <source>
        <dbReference type="Google" id="ProtNLM"/>
    </source>
</evidence>
<evidence type="ECO:0000313" key="1">
    <source>
        <dbReference type="EMBL" id="MFB9885847.1"/>
    </source>
</evidence>